<sequence>MCNLYTVRTSAPEVAAHFRAPNTLQTNAPEDVYPGTPGMVVMEKDGLRELRSMTWGFPLRLKTMKPEAKPRPVNNVADMTKGMWIGLARKPEWRCLIPVTNFAEAEGKKGRMTRTWFSHRDDPIFAWAGKWRVSDEWGPVYSGVMPDANAAIQPVHHRMPVLLQRDEYDQWLHGGFDQALAIQKRTFPPELIVVNRTDELWARKKANSESPTLL</sequence>
<dbReference type="RefSeq" id="WP_077117397.1">
    <property type="nucleotide sequence ID" value="NZ_FMUE01000001.1"/>
</dbReference>
<gene>
    <name evidence="9" type="ORF">DSM25559_0353</name>
</gene>
<reference evidence="10" key="1">
    <citation type="submission" date="2016-10" db="EMBL/GenBank/DDBJ databases">
        <authorList>
            <person name="Wibberg D."/>
        </authorList>
    </citation>
    <scope>NUCLEOTIDE SEQUENCE [LARGE SCALE GENOMIC DNA]</scope>
</reference>
<evidence type="ECO:0000256" key="5">
    <source>
        <dbReference type="ARBA" id="ARBA00023124"/>
    </source>
</evidence>
<dbReference type="GO" id="GO:0003697">
    <property type="term" value="F:single-stranded DNA binding"/>
    <property type="evidence" value="ECO:0007669"/>
    <property type="project" value="InterPro"/>
</dbReference>
<evidence type="ECO:0000313" key="10">
    <source>
        <dbReference type="Proteomes" id="UP000187891"/>
    </source>
</evidence>
<dbReference type="GO" id="GO:0006508">
    <property type="term" value="P:proteolysis"/>
    <property type="evidence" value="ECO:0007669"/>
    <property type="project" value="UniProtKB-KW"/>
</dbReference>
<dbReference type="Pfam" id="PF02586">
    <property type="entry name" value="SRAP"/>
    <property type="match status" value="1"/>
</dbReference>
<evidence type="ECO:0000256" key="3">
    <source>
        <dbReference type="ARBA" id="ARBA00022763"/>
    </source>
</evidence>
<dbReference type="PANTHER" id="PTHR13604:SF0">
    <property type="entry name" value="ABASIC SITE PROCESSING PROTEIN HMCES"/>
    <property type="match status" value="1"/>
</dbReference>
<name>A0A1R3T8C6_9HYPH</name>
<dbReference type="AlphaFoldDB" id="A0A1R3T8C6"/>
<dbReference type="Gene3D" id="3.90.1680.10">
    <property type="entry name" value="SOS response associated peptidase-like"/>
    <property type="match status" value="1"/>
</dbReference>
<dbReference type="GO" id="GO:0016829">
    <property type="term" value="F:lyase activity"/>
    <property type="evidence" value="ECO:0007669"/>
    <property type="project" value="UniProtKB-KW"/>
</dbReference>
<dbReference type="PANTHER" id="PTHR13604">
    <property type="entry name" value="DC12-RELATED"/>
    <property type="match status" value="1"/>
</dbReference>
<dbReference type="GO" id="GO:0106300">
    <property type="term" value="P:protein-DNA covalent cross-linking repair"/>
    <property type="evidence" value="ECO:0007669"/>
    <property type="project" value="InterPro"/>
</dbReference>
<keyword evidence="7" id="KW-0456">Lyase</keyword>
<dbReference type="SUPFAM" id="SSF143081">
    <property type="entry name" value="BB1717-like"/>
    <property type="match status" value="1"/>
</dbReference>
<evidence type="ECO:0000256" key="7">
    <source>
        <dbReference type="ARBA" id="ARBA00023239"/>
    </source>
</evidence>
<dbReference type="Proteomes" id="UP000187891">
    <property type="component" value="Unassembled WGS sequence"/>
</dbReference>
<proteinExistence type="inferred from homology"/>
<dbReference type="EMBL" id="FMUE01000001">
    <property type="protein sequence ID" value="SCX03811.1"/>
    <property type="molecule type" value="Genomic_DNA"/>
</dbReference>
<keyword evidence="2 8" id="KW-0645">Protease</keyword>
<comment type="similarity">
    <text evidence="1 8">Belongs to the SOS response-associated peptidase family.</text>
</comment>
<dbReference type="EC" id="3.4.-.-" evidence="8"/>
<organism evidence="9 10">
    <name type="scientific">Agrobacterium rosae</name>
    <dbReference type="NCBI Taxonomy" id="1972867"/>
    <lineage>
        <taxon>Bacteria</taxon>
        <taxon>Pseudomonadati</taxon>
        <taxon>Pseudomonadota</taxon>
        <taxon>Alphaproteobacteria</taxon>
        <taxon>Hyphomicrobiales</taxon>
        <taxon>Rhizobiaceae</taxon>
        <taxon>Rhizobium/Agrobacterium group</taxon>
        <taxon>Agrobacterium</taxon>
    </lineage>
</organism>
<evidence type="ECO:0000313" key="9">
    <source>
        <dbReference type="EMBL" id="SCX03811.1"/>
    </source>
</evidence>
<dbReference type="STRING" id="1907666.DSM25559_0353"/>
<dbReference type="GO" id="GO:0008233">
    <property type="term" value="F:peptidase activity"/>
    <property type="evidence" value="ECO:0007669"/>
    <property type="project" value="UniProtKB-KW"/>
</dbReference>
<evidence type="ECO:0000256" key="4">
    <source>
        <dbReference type="ARBA" id="ARBA00022801"/>
    </source>
</evidence>
<keyword evidence="5" id="KW-0190">Covalent protein-DNA linkage</keyword>
<keyword evidence="4 8" id="KW-0378">Hydrolase</keyword>
<protein>
    <recommendedName>
        <fullName evidence="8">Abasic site processing protein</fullName>
        <ecNumber evidence="8">3.4.-.-</ecNumber>
    </recommendedName>
</protein>
<keyword evidence="6" id="KW-0238">DNA-binding</keyword>
<dbReference type="InterPro" id="IPR003738">
    <property type="entry name" value="SRAP"/>
</dbReference>
<keyword evidence="3" id="KW-0227">DNA damage</keyword>
<dbReference type="InterPro" id="IPR036590">
    <property type="entry name" value="SRAP-like"/>
</dbReference>
<evidence type="ECO:0000256" key="2">
    <source>
        <dbReference type="ARBA" id="ARBA00022670"/>
    </source>
</evidence>
<evidence type="ECO:0000256" key="6">
    <source>
        <dbReference type="ARBA" id="ARBA00023125"/>
    </source>
</evidence>
<accession>A0A1R3T8C6</accession>
<evidence type="ECO:0000256" key="1">
    <source>
        <dbReference type="ARBA" id="ARBA00008136"/>
    </source>
</evidence>
<evidence type="ECO:0000256" key="8">
    <source>
        <dbReference type="RuleBase" id="RU364100"/>
    </source>
</evidence>